<dbReference type="OrthoDB" id="7439415at2"/>
<dbReference type="Proteomes" id="UP000094969">
    <property type="component" value="Plasmid unnamed1"/>
</dbReference>
<dbReference type="InterPro" id="IPR009553">
    <property type="entry name" value="DUF1173"/>
</dbReference>
<feature type="region of interest" description="Disordered" evidence="1">
    <location>
        <begin position="108"/>
        <end position="127"/>
    </location>
</feature>
<dbReference type="EMBL" id="CP017148">
    <property type="protein sequence ID" value="AOO84988.1"/>
    <property type="molecule type" value="Genomic_DNA"/>
</dbReference>
<evidence type="ECO:0000256" key="1">
    <source>
        <dbReference type="SAM" id="MobiDB-lite"/>
    </source>
</evidence>
<sequence length="398" mass="43219">MRQIAIEGEVVATEAADLQDRLADAQARHVRPLCLCRNPGLPLYIARVGGRLILKRMPGTGARHDPICASYEPPYELSGLGAVAGSAISEDLDTGNTLLKLDFSLTKSPARAPPAPSATPDKGEVRSDGTKLTLRALLHYLWDQAGFNRWRRGMAGKRNWAVIRKFLLEAAEGKTSKGKALPDILYVPERFQSEREAEIAQRRSAFMARAVGAMGKGRPLLLVVGEVKDIAPARSGHRLVIKHAPKFPFLLNEDIHRRLGVVFASELSLWNANPDTHLVAIATFGLDSAGVATVEAIALMVVTENWIPFESVAEAGLLDALTRRKISFLKGLRYNLPASQPLASVVLHEDAPTPLAMFVVPREADAAYRLALDALIASSDLSAWTWSPGDEPMPALPV</sequence>
<evidence type="ECO:0000313" key="2">
    <source>
        <dbReference type="EMBL" id="AOO84988.1"/>
    </source>
</evidence>
<organism evidence="2 3">
    <name type="scientific">Bosea vaviloviae</name>
    <dbReference type="NCBI Taxonomy" id="1526658"/>
    <lineage>
        <taxon>Bacteria</taxon>
        <taxon>Pseudomonadati</taxon>
        <taxon>Pseudomonadota</taxon>
        <taxon>Alphaproteobacteria</taxon>
        <taxon>Hyphomicrobiales</taxon>
        <taxon>Boseaceae</taxon>
        <taxon>Bosea</taxon>
    </lineage>
</organism>
<dbReference type="Pfam" id="PF06666">
    <property type="entry name" value="DUF1173"/>
    <property type="match status" value="1"/>
</dbReference>
<keyword evidence="3" id="KW-1185">Reference proteome</keyword>
<geneLocation type="plasmid" evidence="2 3">
    <name>unnamed1</name>
</geneLocation>
<keyword evidence="2" id="KW-0614">Plasmid</keyword>
<evidence type="ECO:0008006" key="4">
    <source>
        <dbReference type="Google" id="ProtNLM"/>
    </source>
</evidence>
<protein>
    <recommendedName>
        <fullName evidence="4">DUF1173 domain-containing protein</fullName>
    </recommendedName>
</protein>
<dbReference type="AlphaFoldDB" id="A0A1D7UC82"/>
<dbReference type="KEGG" id="bvv:BHK69_30180"/>
<name>A0A1D7UC82_9HYPH</name>
<gene>
    <name evidence="2" type="ORF">BHK69_30180</name>
</gene>
<accession>A0A1D7UC82</accession>
<proteinExistence type="predicted"/>
<reference evidence="2 3" key="1">
    <citation type="journal article" date="2015" name="Antonie Van Leeuwenhoek">
        <title>Bosea vaviloviae sp. nov., a new species of slow-growing rhizobia isolated from nodules of the relict species Vavilovia formosa (Stev.) Fed.</title>
        <authorList>
            <person name="Safronova V.I."/>
            <person name="Kuznetsova I.G."/>
            <person name="Sazanova A.L."/>
            <person name="Kimeklis A.K."/>
            <person name="Belimov A.A."/>
            <person name="Andronov E.E."/>
            <person name="Pinaev A.G."/>
            <person name="Chizhevskaya E.P."/>
            <person name="Pukhaev A.R."/>
            <person name="Popov K.P."/>
            <person name="Willems A."/>
            <person name="Tikhonovich I.A."/>
        </authorList>
    </citation>
    <scope>NUCLEOTIDE SEQUENCE [LARGE SCALE GENOMIC DNA]</scope>
    <source>
        <strain evidence="2 3">Vaf18</strain>
        <plasmid evidence="2">unnamed1</plasmid>
    </source>
</reference>
<dbReference type="RefSeq" id="WP_069694171.1">
    <property type="nucleotide sequence ID" value="NZ_CP017148.1"/>
</dbReference>
<evidence type="ECO:0000313" key="3">
    <source>
        <dbReference type="Proteomes" id="UP000094969"/>
    </source>
</evidence>